<reference evidence="1 2" key="1">
    <citation type="journal article" date="2019" name="Int. J. Syst. Evol. Microbiol.">
        <title>The Global Catalogue of Microorganisms (GCM) 10K type strain sequencing project: providing services to taxonomists for standard genome sequencing and annotation.</title>
        <authorList>
            <consortium name="The Broad Institute Genomics Platform"/>
            <consortium name="The Broad Institute Genome Sequencing Center for Infectious Disease"/>
            <person name="Wu L."/>
            <person name="Ma J."/>
        </authorList>
    </citation>
    <scope>NUCLEOTIDE SEQUENCE [LARGE SCALE GENOMIC DNA]</scope>
    <source>
        <strain evidence="1 2">JCM 13244</strain>
    </source>
</reference>
<gene>
    <name evidence="1" type="ORF">GCM10009680_83580</name>
</gene>
<keyword evidence="2" id="KW-1185">Reference proteome</keyword>
<accession>A0ABN2JKL1</accession>
<dbReference type="SUPFAM" id="SSF53474">
    <property type="entry name" value="alpha/beta-Hydrolases"/>
    <property type="match status" value="1"/>
</dbReference>
<comment type="caution">
    <text evidence="1">The sequence shown here is derived from an EMBL/GenBank/DDBJ whole genome shotgun (WGS) entry which is preliminary data.</text>
</comment>
<dbReference type="RefSeq" id="WP_211125709.1">
    <property type="nucleotide sequence ID" value="NZ_BAAALR010000133.1"/>
</dbReference>
<dbReference type="Gene3D" id="3.40.50.1820">
    <property type="entry name" value="alpha/beta hydrolase"/>
    <property type="match status" value="1"/>
</dbReference>
<evidence type="ECO:0008006" key="3">
    <source>
        <dbReference type="Google" id="ProtNLM"/>
    </source>
</evidence>
<dbReference type="Proteomes" id="UP001499947">
    <property type="component" value="Unassembled WGS sequence"/>
</dbReference>
<dbReference type="InterPro" id="IPR029058">
    <property type="entry name" value="AB_hydrolase_fold"/>
</dbReference>
<evidence type="ECO:0000313" key="2">
    <source>
        <dbReference type="Proteomes" id="UP001499947"/>
    </source>
</evidence>
<sequence length="435" mass="45375">MTSVVFVHGTGVRAKSYEKSFARVVSGLGRVRADIRVARCLWGERHGASLGLDGVSIPVRAKSRGVGGDALLDEDDPLAVWALLEVDPLAELREFAAAAKARRGQGARAGFAPGRQDPWQVVADTARGLSLEAVTGGGGNMEAVTRGEGSLEAVTGGGGSLDALVSDLAPHLRTAGGRVAQEISRTLGGTPPADGIEPIAARAVYALAVQRAEGPHGDEEPLAVDGADRDTVVGALTAQLGGRDRGGFAARAAQGIAVRALNSYLSPLSSLAHTFRGGITKGSVPASGDILRYQVRGAGVRAAIREAVRAEIASGGGPVVLLAHSLGGIACVDLLAEPDPPAGVDLLVTVGSQAPFLYELDALTALRRGEPLPAAFPRWINVYDEQDLLGFVGEKVFPDRVTDLRVNTRQPFPRAHTSYFAHQRLYELLAPELPK</sequence>
<organism evidence="1 2">
    <name type="scientific">Streptomyces yatensis</name>
    <dbReference type="NCBI Taxonomy" id="155177"/>
    <lineage>
        <taxon>Bacteria</taxon>
        <taxon>Bacillati</taxon>
        <taxon>Actinomycetota</taxon>
        <taxon>Actinomycetes</taxon>
        <taxon>Kitasatosporales</taxon>
        <taxon>Streptomycetaceae</taxon>
        <taxon>Streptomyces</taxon>
        <taxon>Streptomyces violaceusniger group</taxon>
    </lineage>
</organism>
<name>A0ABN2JKL1_9ACTN</name>
<evidence type="ECO:0000313" key="1">
    <source>
        <dbReference type="EMBL" id="GAA1729826.1"/>
    </source>
</evidence>
<proteinExistence type="predicted"/>
<dbReference type="EMBL" id="BAAALR010000133">
    <property type="protein sequence ID" value="GAA1729826.1"/>
    <property type="molecule type" value="Genomic_DNA"/>
</dbReference>
<protein>
    <recommendedName>
        <fullName evidence="3">AB hydrolase-1 domain-containing protein</fullName>
    </recommendedName>
</protein>